<dbReference type="Proteomes" id="UP000831701">
    <property type="component" value="Chromosome 2"/>
</dbReference>
<evidence type="ECO:0000313" key="2">
    <source>
        <dbReference type="Proteomes" id="UP000831701"/>
    </source>
</evidence>
<name>A0ACB8X9A6_9TELE</name>
<reference evidence="1" key="1">
    <citation type="submission" date="2022-04" db="EMBL/GenBank/DDBJ databases">
        <title>Jade perch genome.</title>
        <authorList>
            <person name="Chao B."/>
        </authorList>
    </citation>
    <scope>NUCLEOTIDE SEQUENCE</scope>
    <source>
        <strain evidence="1">CB-2022</strain>
    </source>
</reference>
<keyword evidence="2" id="KW-1185">Reference proteome</keyword>
<proteinExistence type="predicted"/>
<accession>A0ACB8X9A6</accession>
<comment type="caution">
    <text evidence="1">The sequence shown here is derived from an EMBL/GenBank/DDBJ whole genome shotgun (WGS) entry which is preliminary data.</text>
</comment>
<gene>
    <name evidence="1" type="ORF">L3Q82_017054</name>
</gene>
<sequence>MTAVLHSRRRDRALFACRLETTVQYIQICRLTPHKHVKRNLFSLQARIKKIMQTDEEIGKVAAAVPVIIYISESPGTFFGIITYKGLSSHPIQECKDDDNVTSSTQLILKLRLCVHRKQCIELEQQFDFLKDLVATVPDMQGEGEENHTEGGGEKVPRRGRKPGSGRKNGGAGSKGKDKKLSGTESEQEDDSEDSETDGDEEDGSQSSTNLQAASRFHSNANCSPSCPQCPFEGLTPGFHLCLYPCSSNAPPQYMQMGNMVSMSSMAPPQPQGGMTFSPHPSMMSIAPPPPAPAPHKNEDDMTMKTMTLSSLSPPPPLTHTQHPCGLRGGALPEPLSTDLMYLVSSSQPQQGENQHEAVGVHDGRGDVYSVDWPFSVSSLTSACHLTLFLSGHKKFANPTLRAVRGLRRSSGPRSRRAKADRGTGSPSSRPHGVTALFAWTPEQAGRSTPSRTCRD</sequence>
<dbReference type="EMBL" id="CM041532">
    <property type="protein sequence ID" value="KAI3376622.1"/>
    <property type="molecule type" value="Genomic_DNA"/>
</dbReference>
<protein>
    <submittedName>
        <fullName evidence="1">Uncharacterized protein</fullName>
    </submittedName>
</protein>
<organism evidence="1 2">
    <name type="scientific">Scortum barcoo</name>
    <name type="common">barcoo grunter</name>
    <dbReference type="NCBI Taxonomy" id="214431"/>
    <lineage>
        <taxon>Eukaryota</taxon>
        <taxon>Metazoa</taxon>
        <taxon>Chordata</taxon>
        <taxon>Craniata</taxon>
        <taxon>Vertebrata</taxon>
        <taxon>Euteleostomi</taxon>
        <taxon>Actinopterygii</taxon>
        <taxon>Neopterygii</taxon>
        <taxon>Teleostei</taxon>
        <taxon>Neoteleostei</taxon>
        <taxon>Acanthomorphata</taxon>
        <taxon>Eupercaria</taxon>
        <taxon>Centrarchiformes</taxon>
        <taxon>Terapontoidei</taxon>
        <taxon>Terapontidae</taxon>
        <taxon>Scortum</taxon>
    </lineage>
</organism>
<evidence type="ECO:0000313" key="1">
    <source>
        <dbReference type="EMBL" id="KAI3376622.1"/>
    </source>
</evidence>